<sequence length="295" mass="33520">MRSSTLERHNLAKSPPPLPASNPTRASTWLAASSSVAASPWQPAGSSISDAAHCGGVRYFTGKLGVEFLHFNAETRHELQETVSVWCNMAARHIDTNFEARLALQLVDVLSSSSSSSDEDELWTKNSRKIPKIENFIDVVHNLTDKKGEESQPIKKKDDDDDNGDNYWMDNAWFQLTLPKQCTRKNRMLHRIHLNYASPESHKLSNERLHIPAVEDVHETPNKQIETLIKEFLQTRSHGQKYVNMLLGDREKSIDHVYGVYHKKNGTILCDKQFNVKQYVVEMPHDARATLLHVA</sequence>
<dbReference type="Proteomes" id="UP000078542">
    <property type="component" value="Unassembled WGS sequence"/>
</dbReference>
<feature type="compositionally biased region" description="Basic and acidic residues" evidence="1">
    <location>
        <begin position="1"/>
        <end position="10"/>
    </location>
</feature>
<evidence type="ECO:0000256" key="1">
    <source>
        <dbReference type="SAM" id="MobiDB-lite"/>
    </source>
</evidence>
<dbReference type="AlphaFoldDB" id="A0A151IKQ9"/>
<feature type="region of interest" description="Disordered" evidence="1">
    <location>
        <begin position="1"/>
        <end position="25"/>
    </location>
</feature>
<protein>
    <submittedName>
        <fullName evidence="2">Uncharacterized protein</fullName>
    </submittedName>
</protein>
<organism evidence="2 3">
    <name type="scientific">Cyphomyrmex costatus</name>
    <dbReference type="NCBI Taxonomy" id="456900"/>
    <lineage>
        <taxon>Eukaryota</taxon>
        <taxon>Metazoa</taxon>
        <taxon>Ecdysozoa</taxon>
        <taxon>Arthropoda</taxon>
        <taxon>Hexapoda</taxon>
        <taxon>Insecta</taxon>
        <taxon>Pterygota</taxon>
        <taxon>Neoptera</taxon>
        <taxon>Endopterygota</taxon>
        <taxon>Hymenoptera</taxon>
        <taxon>Apocrita</taxon>
        <taxon>Aculeata</taxon>
        <taxon>Formicoidea</taxon>
        <taxon>Formicidae</taxon>
        <taxon>Myrmicinae</taxon>
        <taxon>Cyphomyrmex</taxon>
    </lineage>
</organism>
<gene>
    <name evidence="2" type="ORF">ALC62_03997</name>
</gene>
<dbReference type="EMBL" id="KQ977173">
    <property type="protein sequence ID" value="KYN05112.1"/>
    <property type="molecule type" value="Genomic_DNA"/>
</dbReference>
<proteinExistence type="predicted"/>
<keyword evidence="3" id="KW-1185">Reference proteome</keyword>
<reference evidence="2 3" key="1">
    <citation type="submission" date="2016-03" db="EMBL/GenBank/DDBJ databases">
        <title>Cyphomyrmex costatus WGS genome.</title>
        <authorList>
            <person name="Nygaard S."/>
            <person name="Hu H."/>
            <person name="Boomsma J."/>
            <person name="Zhang G."/>
        </authorList>
    </citation>
    <scope>NUCLEOTIDE SEQUENCE [LARGE SCALE GENOMIC DNA]</scope>
    <source>
        <strain evidence="2">MS0001</strain>
        <tissue evidence="2">Whole body</tissue>
    </source>
</reference>
<evidence type="ECO:0000313" key="3">
    <source>
        <dbReference type="Proteomes" id="UP000078542"/>
    </source>
</evidence>
<accession>A0A151IKQ9</accession>
<evidence type="ECO:0000313" key="2">
    <source>
        <dbReference type="EMBL" id="KYN05112.1"/>
    </source>
</evidence>
<name>A0A151IKQ9_9HYME</name>